<reference evidence="3" key="1">
    <citation type="submission" date="2018-10" db="EMBL/GenBank/DDBJ databases">
        <title>Hidden diversity of soil giant viruses.</title>
        <authorList>
            <person name="Schulz F."/>
            <person name="Alteio L."/>
            <person name="Goudeau D."/>
            <person name="Ryan E.M."/>
            <person name="Malmstrom R.R."/>
            <person name="Blanchard J."/>
            <person name="Woyke T."/>
        </authorList>
    </citation>
    <scope>NUCLEOTIDE SEQUENCE</scope>
    <source>
        <strain evidence="3">TEV1</strain>
    </source>
</reference>
<accession>A0A3G4ZSK7</accession>
<dbReference type="PANTHER" id="PTHR32114:SF2">
    <property type="entry name" value="ABC TRANSPORTER ABCH.3"/>
    <property type="match status" value="1"/>
</dbReference>
<dbReference type="SUPFAM" id="SSF52540">
    <property type="entry name" value="P-loop containing nucleoside triphosphate hydrolases"/>
    <property type="match status" value="1"/>
</dbReference>
<keyword evidence="3" id="KW-0378">Hydrolase</keyword>
<organism evidence="3">
    <name type="scientific">Terrestrivirus sp</name>
    <dbReference type="NCBI Taxonomy" id="2487775"/>
    <lineage>
        <taxon>Viruses</taxon>
        <taxon>Varidnaviria</taxon>
        <taxon>Bamfordvirae</taxon>
        <taxon>Nucleocytoviricota</taxon>
        <taxon>Megaviricetes</taxon>
        <taxon>Imitervirales</taxon>
        <taxon>Mimiviridae</taxon>
        <taxon>Klosneuvirinae</taxon>
    </lineage>
</organism>
<dbReference type="PANTHER" id="PTHR32114">
    <property type="entry name" value="ABC TRANSPORTER ABCH.3"/>
    <property type="match status" value="1"/>
</dbReference>
<protein>
    <submittedName>
        <fullName evidence="3">Putative hydrolase</fullName>
    </submittedName>
</protein>
<keyword evidence="1" id="KW-0175">Coiled coil</keyword>
<evidence type="ECO:0000313" key="3">
    <source>
        <dbReference type="EMBL" id="AYV76419.1"/>
    </source>
</evidence>
<name>A0A3G4ZSK7_9VIRU</name>
<dbReference type="SUPFAM" id="SSF56300">
    <property type="entry name" value="Metallo-dependent phosphatases"/>
    <property type="match status" value="1"/>
</dbReference>
<proteinExistence type="predicted"/>
<dbReference type="Pfam" id="PF00149">
    <property type="entry name" value="Metallophos"/>
    <property type="match status" value="1"/>
</dbReference>
<dbReference type="InterPro" id="IPR004843">
    <property type="entry name" value="Calcineurin-like_PHP"/>
</dbReference>
<dbReference type="Gene3D" id="3.40.50.300">
    <property type="entry name" value="P-loop containing nucleotide triphosphate hydrolases"/>
    <property type="match status" value="2"/>
</dbReference>
<dbReference type="GO" id="GO:0016787">
    <property type="term" value="F:hydrolase activity"/>
    <property type="evidence" value="ECO:0007669"/>
    <property type="project" value="UniProtKB-KW"/>
</dbReference>
<gene>
    <name evidence="3" type="ORF">Terrestrivirus6_45</name>
</gene>
<dbReference type="InterPro" id="IPR027417">
    <property type="entry name" value="P-loop_NTPase"/>
</dbReference>
<dbReference type="EMBL" id="MK071984">
    <property type="protein sequence ID" value="AYV76419.1"/>
    <property type="molecule type" value="Genomic_DNA"/>
</dbReference>
<feature type="coiled-coil region" evidence="1">
    <location>
        <begin position="784"/>
        <end position="811"/>
    </location>
</feature>
<dbReference type="Gene3D" id="3.60.21.10">
    <property type="match status" value="1"/>
</dbReference>
<sequence>MNKYIDKTVSLNEMAKIKFIYHMADIHIPKDDRIDEYKKIFDKLHSKIKTHIKKNNEESLIFIAGDLMDFRTNISIQCVSLLTYFLRLMSSLCPVLIIPGNHDVNVKSICQGDLINSIYDKIITDNKIYYLRETGLYSYGNIMFSIASVFDSIVIDPKLINNKYIKICGYHGFVYDSSSKLSYMLMNSHKKINEFDGYDVVMLGDIHQKIFMRDNKSIAYPSSLIQQNYGESYDVNEHGIIKWIINGSNDVQSEYIPIENEYIFNTIKVIDDIITPEIQTFINNTKNKLIRLKLRHLNTKKDTLNDIILQLKKNNIFVEIWKEKIYKYVNKVNSQDVKNNVLHNIDYTNNDILIKFIDEHIKSNQLTDKNKAYLLSLHNDVYTKVIQHNQKNNKITNTTIKILKLSFDNMFCYGEGNELDFRKMDANAIIGINAPNYSGKSSMGDIILYGLFDRISRQNIKPYDVVNKQENKFKIELLIDINGIIYRIIKSGTTNKVNKRDIIIYKDNENISKATISDNLKEISKIIGITFEEYMITSMMTQFNNLSLIHKDNADRKDILYNFLRLNIFDDLYTNAKEIYNATNIELINKQNKLSSLKKILSSDEYKNIEIKLNELIFKKNRKNNTMNQTNINKYIDLTEINERLTKNNITKKCFEDMQNKLYIEINDVEAKITNKNNERKNDIVSIKNMLVNVNLLNGTETLFSLLDKSNDYINDTIELVDKKNKLINKVNKLDSNIHSYIHENNELYDVIRNTALEDNYSKYNDHELLLIEITENDIKLKHKKSIIDEISRLKIEIEDFEEKIKFIEIYLQAISPNGVPFNEAKKLIGEIETYANTILSKFSEMTISIELNNTNKKGTIDLYLNKTGQNNEKNILATMASGYEQMCIDIALKLTLSNLNKLQTNIFFADESFSCTDNKNIKNISKLLDYIRTQYDVSLIVSHDDNIKDMYDDNITIKRLNDKSYINN</sequence>
<evidence type="ECO:0000259" key="2">
    <source>
        <dbReference type="Pfam" id="PF00149"/>
    </source>
</evidence>
<evidence type="ECO:0000256" key="1">
    <source>
        <dbReference type="SAM" id="Coils"/>
    </source>
</evidence>
<feature type="domain" description="Calcineurin-like phosphoesterase" evidence="2">
    <location>
        <begin position="20"/>
        <end position="207"/>
    </location>
</feature>
<dbReference type="InterPro" id="IPR029052">
    <property type="entry name" value="Metallo-depent_PP-like"/>
</dbReference>